<evidence type="ECO:0000256" key="1">
    <source>
        <dbReference type="SAM" id="MobiDB-lite"/>
    </source>
</evidence>
<name>A0A1I6XK74_9ACTN</name>
<reference evidence="3" key="1">
    <citation type="submission" date="2016-10" db="EMBL/GenBank/DDBJ databases">
        <authorList>
            <person name="Varghese N."/>
            <person name="Submissions S."/>
        </authorList>
    </citation>
    <scope>NUCLEOTIDE SEQUENCE [LARGE SCALE GENOMIC DNA]</scope>
    <source>
        <strain evidence="3">DSM 45501</strain>
    </source>
</reference>
<feature type="compositionally biased region" description="Polar residues" evidence="1">
    <location>
        <begin position="350"/>
        <end position="362"/>
    </location>
</feature>
<evidence type="ECO:0000313" key="3">
    <source>
        <dbReference type="Proteomes" id="UP000199165"/>
    </source>
</evidence>
<dbReference type="STRING" id="995060.SAMN04487904_101694"/>
<feature type="region of interest" description="Disordered" evidence="1">
    <location>
        <begin position="341"/>
        <end position="428"/>
    </location>
</feature>
<evidence type="ECO:0000313" key="2">
    <source>
        <dbReference type="EMBL" id="SFT38759.1"/>
    </source>
</evidence>
<accession>A0A1I6XK74</accession>
<dbReference type="AlphaFoldDB" id="A0A1I6XK74"/>
<protein>
    <submittedName>
        <fullName evidence="2">Uncharacterized protein</fullName>
    </submittedName>
</protein>
<organism evidence="2 3">
    <name type="scientific">Actinopolyspora righensis</name>
    <dbReference type="NCBI Taxonomy" id="995060"/>
    <lineage>
        <taxon>Bacteria</taxon>
        <taxon>Bacillati</taxon>
        <taxon>Actinomycetota</taxon>
        <taxon>Actinomycetes</taxon>
        <taxon>Actinopolysporales</taxon>
        <taxon>Actinopolysporaceae</taxon>
        <taxon>Actinopolyspora</taxon>
        <taxon>Actinopolyspora alba group</taxon>
    </lineage>
</organism>
<feature type="region of interest" description="Disordered" evidence="1">
    <location>
        <begin position="299"/>
        <end position="325"/>
    </location>
</feature>
<dbReference type="Proteomes" id="UP000199165">
    <property type="component" value="Unassembled WGS sequence"/>
</dbReference>
<sequence>MTELFDKARAVADAVLYEGYLLYPYTADSPKNQVRWQFGVLMPPSHADDSIGEYTDLRTECLLEAPEDARVHVRLRFLRIQQRSIESLDEHGQYHRVTSLPVGDRVVEEFDEAVEQEHDLLARVGDLLDGGCELAVRDDSARSTEEIRDQDGELRGRIVRELRPLRGRLRVDAERLAGPYGGLRLRVSVDNTSEWRAEEADRQRALRHAFVATHLLLGLDQGALLSSTAPPEWAAAAVAECENVRCWPVLLGPGDRSAAVLAAPIILYDDPRVAPESPRQLHDATEIDEILTLRTMALTEREKQQARQTDERARGIIDGVDNMPPEMLERLHGTLRYLRESVPEQESSRQKGTQQEGAQQGSPEEKGARQEGPPPSSPRQDFPAPPGSSGAGISGEAAGPFPEPGVPWWDPGADAAVSPESDSVEVDGLSVSNGSKVILLPGSGSDAQDMFLTGRVATVRAVYFDVDGGSHLAVTLDDDPGAEIQGANGRFRYFGTEEVRPLGSSEGTSEQPGGTALAGEDEVRR</sequence>
<feature type="region of interest" description="Disordered" evidence="1">
    <location>
        <begin position="498"/>
        <end position="525"/>
    </location>
</feature>
<gene>
    <name evidence="2" type="ORF">SAMN04487904_101694</name>
</gene>
<dbReference type="EMBL" id="FPAT01000001">
    <property type="protein sequence ID" value="SFT38759.1"/>
    <property type="molecule type" value="Genomic_DNA"/>
</dbReference>
<keyword evidence="3" id="KW-1185">Reference proteome</keyword>
<proteinExistence type="predicted"/>
<dbReference type="RefSeq" id="WP_175529935.1">
    <property type="nucleotide sequence ID" value="NZ_FPAT01000001.1"/>
</dbReference>
<feature type="compositionally biased region" description="Basic and acidic residues" evidence="1">
    <location>
        <begin position="299"/>
        <end position="315"/>
    </location>
</feature>